<evidence type="ECO:0000256" key="5">
    <source>
        <dbReference type="ARBA" id="ARBA00022963"/>
    </source>
</evidence>
<proteinExistence type="inferred from homology"/>
<evidence type="ECO:0000256" key="3">
    <source>
        <dbReference type="ARBA" id="ARBA00012027"/>
    </source>
</evidence>
<dbReference type="AlphaFoldDB" id="A0A6J4S3U1"/>
<dbReference type="GO" id="GO:0016042">
    <property type="term" value="P:lipid catabolic process"/>
    <property type="evidence" value="ECO:0007669"/>
    <property type="project" value="UniProtKB-KW"/>
</dbReference>
<comment type="catalytic activity">
    <reaction evidence="1">
        <text>a 1,2-diacyl-sn-glycero-3-phosphocholine + H2O = a 1,2-diacyl-sn-glycero-3-phosphate + choline + H(+)</text>
        <dbReference type="Rhea" id="RHEA:14445"/>
        <dbReference type="ChEBI" id="CHEBI:15354"/>
        <dbReference type="ChEBI" id="CHEBI:15377"/>
        <dbReference type="ChEBI" id="CHEBI:15378"/>
        <dbReference type="ChEBI" id="CHEBI:57643"/>
        <dbReference type="ChEBI" id="CHEBI:58608"/>
        <dbReference type="EC" id="3.1.4.4"/>
    </reaction>
</comment>
<evidence type="ECO:0000259" key="7">
    <source>
        <dbReference type="PROSITE" id="PS50035"/>
    </source>
</evidence>
<dbReference type="GO" id="GO:0006793">
    <property type="term" value="P:phosphorus metabolic process"/>
    <property type="evidence" value="ECO:0007669"/>
    <property type="project" value="UniProtKB-ARBA"/>
</dbReference>
<accession>A0A6J4S3U1</accession>
<protein>
    <recommendedName>
        <fullName evidence="3">phospholipase D</fullName>
        <ecNumber evidence="3">3.1.4.4</ecNumber>
    </recommendedName>
</protein>
<dbReference type="InterPro" id="IPR051406">
    <property type="entry name" value="PLD_domain"/>
</dbReference>
<dbReference type="EMBL" id="CADCVO010000198">
    <property type="protein sequence ID" value="CAA9482855.1"/>
    <property type="molecule type" value="Genomic_DNA"/>
</dbReference>
<comment type="similarity">
    <text evidence="2">Belongs to the phospholipase D family.</text>
</comment>
<dbReference type="InterPro" id="IPR025202">
    <property type="entry name" value="PLD-like_dom"/>
</dbReference>
<dbReference type="Gene3D" id="3.30.870.10">
    <property type="entry name" value="Endonuclease Chain A"/>
    <property type="match status" value="2"/>
</dbReference>
<dbReference type="PANTHER" id="PTHR43856">
    <property type="entry name" value="CARDIOLIPIN HYDROLASE"/>
    <property type="match status" value="1"/>
</dbReference>
<evidence type="ECO:0000256" key="1">
    <source>
        <dbReference type="ARBA" id="ARBA00000798"/>
    </source>
</evidence>
<name>A0A6J4S3U1_9ACTN</name>
<evidence type="ECO:0000313" key="8">
    <source>
        <dbReference type="EMBL" id="CAA9482855.1"/>
    </source>
</evidence>
<dbReference type="InterPro" id="IPR001736">
    <property type="entry name" value="PLipase_D/transphosphatidylase"/>
</dbReference>
<reference evidence="8" key="1">
    <citation type="submission" date="2020-02" db="EMBL/GenBank/DDBJ databases">
        <authorList>
            <person name="Meier V. D."/>
        </authorList>
    </citation>
    <scope>NUCLEOTIDE SEQUENCE</scope>
    <source>
        <strain evidence="8">AVDCRST_MAG13</strain>
    </source>
</reference>
<dbReference type="PANTHER" id="PTHR43856:SF1">
    <property type="entry name" value="MITOCHONDRIAL CARDIOLIPIN HYDROLASE"/>
    <property type="match status" value="1"/>
</dbReference>
<dbReference type="EC" id="3.1.4.4" evidence="3"/>
<keyword evidence="6" id="KW-0443">Lipid metabolism</keyword>
<dbReference type="Pfam" id="PF13091">
    <property type="entry name" value="PLDc_2"/>
    <property type="match status" value="2"/>
</dbReference>
<feature type="domain" description="PLD phosphodiesterase" evidence="7">
    <location>
        <begin position="289"/>
        <end position="315"/>
    </location>
</feature>
<dbReference type="GO" id="GO:0016891">
    <property type="term" value="F:RNA endonuclease activity producing 5'-phosphomonoesters, hydrolytic mechanism"/>
    <property type="evidence" value="ECO:0007669"/>
    <property type="project" value="TreeGrafter"/>
</dbReference>
<feature type="domain" description="PLD phosphodiesterase" evidence="7">
    <location>
        <begin position="106"/>
        <end position="133"/>
    </location>
</feature>
<keyword evidence="5" id="KW-0442">Lipid degradation</keyword>
<dbReference type="SMART" id="SM00155">
    <property type="entry name" value="PLDc"/>
    <property type="match status" value="2"/>
</dbReference>
<organism evidence="8">
    <name type="scientific">uncultured Solirubrobacteraceae bacterium</name>
    <dbReference type="NCBI Taxonomy" id="1162706"/>
    <lineage>
        <taxon>Bacteria</taxon>
        <taxon>Bacillati</taxon>
        <taxon>Actinomycetota</taxon>
        <taxon>Thermoleophilia</taxon>
        <taxon>Solirubrobacterales</taxon>
        <taxon>Solirubrobacteraceae</taxon>
        <taxon>environmental samples</taxon>
    </lineage>
</organism>
<dbReference type="SUPFAM" id="SSF56024">
    <property type="entry name" value="Phospholipase D/nuclease"/>
    <property type="match status" value="2"/>
</dbReference>
<evidence type="ECO:0000256" key="2">
    <source>
        <dbReference type="ARBA" id="ARBA00008664"/>
    </source>
</evidence>
<evidence type="ECO:0000256" key="4">
    <source>
        <dbReference type="ARBA" id="ARBA00022801"/>
    </source>
</evidence>
<dbReference type="GO" id="GO:0004630">
    <property type="term" value="F:phospholipase D activity"/>
    <property type="evidence" value="ECO:0007669"/>
    <property type="project" value="UniProtKB-EC"/>
</dbReference>
<keyword evidence="4" id="KW-0378">Hydrolase</keyword>
<gene>
    <name evidence="8" type="ORF">AVDCRST_MAG13-1269</name>
</gene>
<evidence type="ECO:0000256" key="6">
    <source>
        <dbReference type="ARBA" id="ARBA00023098"/>
    </source>
</evidence>
<dbReference type="PROSITE" id="PS50035">
    <property type="entry name" value="PLD"/>
    <property type="match status" value="2"/>
</dbReference>
<sequence>MPGPIAVRTLTDGGQRAEEVAEELVAFLGAARSRLDLALYDVRLPGAVGDAVAGAVRAAARRGVAVRIAFNAEEAEERPRAFPPPPRTEPELLDTLGVPLRGIPEEPDLMHHKYAVRDGDAVWTGSANWTLDSWTRQENVLVTLTSPGIAAAYTRDFDALWSSGRVQGTGDFDVPPVDVAGTAARAWFCPGRGEQLSHRIAKAIGAARRRVRIASPVLTAGPILGTLAEVVAEDRVDLAGICDGPQVEQVFAQWQANPRSAWKAPLLARVLEDGAFTGKPSTPWAPGRVHDYMHAKVTVADDTVFCGSFNLSRSGEQNAENVLELRDAALADRLAAYIDGLRARYPNRIEPPTP</sequence>